<evidence type="ECO:0000256" key="1">
    <source>
        <dbReference type="SAM" id="MobiDB-lite"/>
    </source>
</evidence>
<gene>
    <name evidence="2" type="ORF">DdX_13494</name>
</gene>
<name>A0AAD4MYN9_9BILA</name>
<reference evidence="2" key="1">
    <citation type="submission" date="2022-01" db="EMBL/GenBank/DDBJ databases">
        <title>Genome Sequence Resource for Two Populations of Ditylenchus destructor, the Migratory Endoparasitic Phytonematode.</title>
        <authorList>
            <person name="Zhang H."/>
            <person name="Lin R."/>
            <person name="Xie B."/>
        </authorList>
    </citation>
    <scope>NUCLEOTIDE SEQUENCE</scope>
    <source>
        <strain evidence="2">BazhouSP</strain>
    </source>
</reference>
<comment type="caution">
    <text evidence="2">The sequence shown here is derived from an EMBL/GenBank/DDBJ whole genome shotgun (WGS) entry which is preliminary data.</text>
</comment>
<accession>A0AAD4MYN9</accession>
<keyword evidence="3" id="KW-1185">Reference proteome</keyword>
<protein>
    <submittedName>
        <fullName evidence="2">Uncharacterized protein</fullName>
    </submittedName>
</protein>
<sequence length="210" mass="24122">MEGRFVDNNQDSFSISDNDEFPHEGVQRVIIVENDDSSNVSDGNRDEISNFGLSKIDSEQFDHNYSLASSSSYVDPIHNRKANVNLKRRNAKQTRSLGIHSEVKPTAVNACPKIFVQQPAAVNPMNMSKYLEQTFQLEKTNRKYRRQYQNTNSLTGKHGMFCAKCRMRFFYPTSQLHKYIEWVENDSSNDLPLPYFTCKICGFSTQLNVA</sequence>
<evidence type="ECO:0000313" key="2">
    <source>
        <dbReference type="EMBL" id="KAI1705700.1"/>
    </source>
</evidence>
<organism evidence="2 3">
    <name type="scientific">Ditylenchus destructor</name>
    <dbReference type="NCBI Taxonomy" id="166010"/>
    <lineage>
        <taxon>Eukaryota</taxon>
        <taxon>Metazoa</taxon>
        <taxon>Ecdysozoa</taxon>
        <taxon>Nematoda</taxon>
        <taxon>Chromadorea</taxon>
        <taxon>Rhabditida</taxon>
        <taxon>Tylenchina</taxon>
        <taxon>Tylenchomorpha</taxon>
        <taxon>Sphaerularioidea</taxon>
        <taxon>Anguinidae</taxon>
        <taxon>Anguininae</taxon>
        <taxon>Ditylenchus</taxon>
    </lineage>
</organism>
<dbReference type="EMBL" id="JAKKPZ010000054">
    <property type="protein sequence ID" value="KAI1705700.1"/>
    <property type="molecule type" value="Genomic_DNA"/>
</dbReference>
<proteinExistence type="predicted"/>
<feature type="region of interest" description="Disordered" evidence="1">
    <location>
        <begin position="1"/>
        <end position="20"/>
    </location>
</feature>
<evidence type="ECO:0000313" key="3">
    <source>
        <dbReference type="Proteomes" id="UP001201812"/>
    </source>
</evidence>
<feature type="compositionally biased region" description="Polar residues" evidence="1">
    <location>
        <begin position="7"/>
        <end position="16"/>
    </location>
</feature>
<dbReference type="AlphaFoldDB" id="A0AAD4MYN9"/>
<dbReference type="Proteomes" id="UP001201812">
    <property type="component" value="Unassembled WGS sequence"/>
</dbReference>